<protein>
    <submittedName>
        <fullName evidence="2">Uncharacterized protein</fullName>
    </submittedName>
</protein>
<dbReference type="PATRIC" id="fig|1423812.3.peg.2419"/>
<dbReference type="OrthoDB" id="2192445at2"/>
<dbReference type="InterPro" id="IPR046503">
    <property type="entry name" value="DUF6681"/>
</dbReference>
<dbReference type="EMBL" id="AZEG01000007">
    <property type="protein sequence ID" value="KRL38014.1"/>
    <property type="molecule type" value="Genomic_DNA"/>
</dbReference>
<proteinExistence type="predicted"/>
<keyword evidence="1" id="KW-0472">Membrane</keyword>
<dbReference type="STRING" id="1423812.FD20_GL002276"/>
<feature type="transmembrane region" description="Helical" evidence="1">
    <location>
        <begin position="54"/>
        <end position="75"/>
    </location>
</feature>
<accession>A0A0R1Q0L4</accession>
<name>A0A0R1Q0L4_9LACO</name>
<sequence length="274" mass="31031">MFSIIGLINSYLGYININVKLKNRVYTILGTVGNFYLLYVAYRFLANGFLARGLLFILAFFGLSYFAYLNILYFFTSKKSRFDFSPWIEKKLGMKPKEDMLDKKKTGAQNGFVQTNGLFKGETILPAKLKRNAAEIQALNEIVGQLAAENYLRLDYGGNSDNEIFKIARAKKENVFALNEPVALPYFELVHEAGHLNLYGGINQIERKRLGQIKSVGLMPVTEVERKYSLFVAAAAVYGGPYKFAGRSTVMQEEGPYELKIQVAYREKDVSKDI</sequence>
<feature type="transmembrane region" description="Helical" evidence="1">
    <location>
        <begin position="25"/>
        <end position="42"/>
    </location>
</feature>
<evidence type="ECO:0000256" key="1">
    <source>
        <dbReference type="SAM" id="Phobius"/>
    </source>
</evidence>
<keyword evidence="1" id="KW-0812">Transmembrane</keyword>
<reference evidence="2 3" key="1">
    <citation type="journal article" date="2015" name="Genome Announc.">
        <title>Expanding the biotechnology potential of lactobacilli through comparative genomics of 213 strains and associated genera.</title>
        <authorList>
            <person name="Sun Z."/>
            <person name="Harris H.M."/>
            <person name="McCann A."/>
            <person name="Guo C."/>
            <person name="Argimon S."/>
            <person name="Zhang W."/>
            <person name="Yang X."/>
            <person name="Jeffery I.B."/>
            <person name="Cooney J.C."/>
            <person name="Kagawa T.F."/>
            <person name="Liu W."/>
            <person name="Song Y."/>
            <person name="Salvetti E."/>
            <person name="Wrobel A."/>
            <person name="Rasinkangas P."/>
            <person name="Parkhill J."/>
            <person name="Rea M.C."/>
            <person name="O'Sullivan O."/>
            <person name="Ritari J."/>
            <person name="Douillard F.P."/>
            <person name="Paul Ross R."/>
            <person name="Yang R."/>
            <person name="Briner A.E."/>
            <person name="Felis G.E."/>
            <person name="de Vos W.M."/>
            <person name="Barrangou R."/>
            <person name="Klaenhammer T.R."/>
            <person name="Caufield P.W."/>
            <person name="Cui Y."/>
            <person name="Zhang H."/>
            <person name="O'Toole P.W."/>
        </authorList>
    </citation>
    <scope>NUCLEOTIDE SEQUENCE [LARGE SCALE GENOMIC DNA]</scope>
    <source>
        <strain evidence="2 3">DSM 19971</strain>
    </source>
</reference>
<keyword evidence="3" id="KW-1185">Reference proteome</keyword>
<evidence type="ECO:0000313" key="3">
    <source>
        <dbReference type="Proteomes" id="UP000051155"/>
    </source>
</evidence>
<organism evidence="2 3">
    <name type="scientific">Liquorilactobacillus uvarum DSM 19971</name>
    <dbReference type="NCBI Taxonomy" id="1423812"/>
    <lineage>
        <taxon>Bacteria</taxon>
        <taxon>Bacillati</taxon>
        <taxon>Bacillota</taxon>
        <taxon>Bacilli</taxon>
        <taxon>Lactobacillales</taxon>
        <taxon>Lactobacillaceae</taxon>
        <taxon>Liquorilactobacillus</taxon>
    </lineage>
</organism>
<dbReference type="AlphaFoldDB" id="A0A0R1Q0L4"/>
<dbReference type="Proteomes" id="UP000051155">
    <property type="component" value="Unassembled WGS sequence"/>
</dbReference>
<gene>
    <name evidence="2" type="ORF">FD20_GL002276</name>
</gene>
<dbReference type="RefSeq" id="WP_057736493.1">
    <property type="nucleotide sequence ID" value="NZ_AZEG01000007.1"/>
</dbReference>
<dbReference type="Pfam" id="PF20386">
    <property type="entry name" value="DUF6681"/>
    <property type="match status" value="1"/>
</dbReference>
<keyword evidence="1" id="KW-1133">Transmembrane helix</keyword>
<evidence type="ECO:0000313" key="2">
    <source>
        <dbReference type="EMBL" id="KRL38014.1"/>
    </source>
</evidence>
<comment type="caution">
    <text evidence="2">The sequence shown here is derived from an EMBL/GenBank/DDBJ whole genome shotgun (WGS) entry which is preliminary data.</text>
</comment>